<dbReference type="SMART" id="SM00642">
    <property type="entry name" value="Aamy"/>
    <property type="match status" value="1"/>
</dbReference>
<dbReference type="Pfam" id="PF00128">
    <property type="entry name" value="Alpha-amylase"/>
    <property type="match status" value="1"/>
</dbReference>
<proteinExistence type="predicted"/>
<dbReference type="AlphaFoldDB" id="A0A7I9VJG7"/>
<accession>A0A7I9VJG7</accession>
<dbReference type="EMBL" id="BJTG01000003">
    <property type="protein sequence ID" value="GEJ56566.1"/>
    <property type="molecule type" value="Genomic_DNA"/>
</dbReference>
<keyword evidence="3" id="KW-1185">Reference proteome</keyword>
<comment type="caution">
    <text evidence="2">The sequence shown here is derived from an EMBL/GenBank/DDBJ whole genome shotgun (WGS) entry which is preliminary data.</text>
</comment>
<gene>
    <name evidence="2" type="ORF">AMYX_13070</name>
</gene>
<dbReference type="Proteomes" id="UP000503640">
    <property type="component" value="Unassembled WGS sequence"/>
</dbReference>
<dbReference type="InterPro" id="IPR006047">
    <property type="entry name" value="GH13_cat_dom"/>
</dbReference>
<organism evidence="2 3">
    <name type="scientific">Anaeromyxobacter diazotrophicus</name>
    <dbReference type="NCBI Taxonomy" id="2590199"/>
    <lineage>
        <taxon>Bacteria</taxon>
        <taxon>Pseudomonadati</taxon>
        <taxon>Myxococcota</taxon>
        <taxon>Myxococcia</taxon>
        <taxon>Myxococcales</taxon>
        <taxon>Cystobacterineae</taxon>
        <taxon>Anaeromyxobacteraceae</taxon>
        <taxon>Anaeromyxobacter</taxon>
    </lineage>
</organism>
<evidence type="ECO:0000313" key="3">
    <source>
        <dbReference type="Proteomes" id="UP000503640"/>
    </source>
</evidence>
<dbReference type="SUPFAM" id="SSF51445">
    <property type="entry name" value="(Trans)glycosidases"/>
    <property type="match status" value="1"/>
</dbReference>
<dbReference type="Gene3D" id="3.20.20.80">
    <property type="entry name" value="Glycosidases"/>
    <property type="match status" value="1"/>
</dbReference>
<dbReference type="RefSeq" id="WP_176064076.1">
    <property type="nucleotide sequence ID" value="NZ_BJTG01000003.1"/>
</dbReference>
<evidence type="ECO:0000259" key="1">
    <source>
        <dbReference type="SMART" id="SM00642"/>
    </source>
</evidence>
<dbReference type="PANTHER" id="PTHR10357">
    <property type="entry name" value="ALPHA-AMYLASE FAMILY MEMBER"/>
    <property type="match status" value="1"/>
</dbReference>
<dbReference type="PANTHER" id="PTHR10357:SF209">
    <property type="entry name" value="PERIPLASMIC ALPHA-AMYLASE"/>
    <property type="match status" value="1"/>
</dbReference>
<evidence type="ECO:0000313" key="2">
    <source>
        <dbReference type="EMBL" id="GEJ56566.1"/>
    </source>
</evidence>
<dbReference type="InterPro" id="IPR017853">
    <property type="entry name" value="GH"/>
</dbReference>
<protein>
    <submittedName>
        <fullName evidence="2">Alpha-amylase</fullName>
    </submittedName>
</protein>
<reference evidence="3" key="1">
    <citation type="journal article" date="2020" name="Appl. Environ. Microbiol.">
        <title>Diazotrophic Anaeromyxobacter Isolates from Soils.</title>
        <authorList>
            <person name="Masuda Y."/>
            <person name="Yamanaka H."/>
            <person name="Xu Z.X."/>
            <person name="Shiratori Y."/>
            <person name="Aono T."/>
            <person name="Amachi S."/>
            <person name="Senoo K."/>
            <person name="Itoh H."/>
        </authorList>
    </citation>
    <scope>NUCLEOTIDE SEQUENCE [LARGE SCALE GENOMIC DNA]</scope>
    <source>
        <strain evidence="3">R267</strain>
    </source>
</reference>
<sequence length="625" mass="68274">MSTPELRSARDIDFADLTRGAEPALSSPSEAHRGRFTPSPRAWEDLVFYFLLPDRFSDAKETDYRGNDGLVIRGAGTPKYTPASNGNAIGTEQEAAAWREAGKGWCGGNLRGLASKVGYLARMGVTAIWVGPVFKQVAGLDTYHGYAIQNFLQLDPRFGAPADLRELVDTAHAHGIYVVLDIVINHTGNVFAYTGDAPYSAGRTYPVKGFYDQQRAAALPFSALPAGASIEAAVWPAELQAGSAFHQRGYIQHWDDDPEFRDGDFFELKDLDHGAGDVAQYNPSAALDALCRSYCYWIAYADLDGFRVDTVKHVDDGAARYFASWIHEFAQRLGKDDFYLVAEITGSRQFAFDKLELTGLDAALGIADVREAMSAVATGAAGPAAYFDLFRNSRELGKDTHAWFRDKVITMIDDHDKVGQDPKARFCASGDGPALVLNALALNVTTLGIPCIYYGTEQRFDGQGSGGFADRYIREAMFGGPFGAFRSRGCHFFDEEAPVYVELAKLLARRRERPALRRGRQYLRPISGDGVSFGWPTRLGGPIRALVAWSRILDATEILCVMNTDPEHPTTAWVTVDDGLHRPGSTLRCFYSSDAAGIGRTVTAAARNGSAVQLEVPAAGFAMYE</sequence>
<dbReference type="GO" id="GO:0005975">
    <property type="term" value="P:carbohydrate metabolic process"/>
    <property type="evidence" value="ECO:0007669"/>
    <property type="project" value="InterPro"/>
</dbReference>
<feature type="domain" description="Glycosyl hydrolase family 13 catalytic" evidence="1">
    <location>
        <begin position="50"/>
        <end position="510"/>
    </location>
</feature>
<dbReference type="CDD" id="cd11352">
    <property type="entry name" value="AmyAc_5"/>
    <property type="match status" value="1"/>
</dbReference>
<name>A0A7I9VJG7_9BACT</name>